<comment type="caution">
    <text evidence="2">Lacks conserved residue(s) required for the propagation of feature annotation.</text>
</comment>
<comment type="caution">
    <text evidence="5">The sequence shown here is derived from an EMBL/GenBank/DDBJ whole genome shotgun (WGS) entry which is preliminary data.</text>
</comment>
<feature type="transmembrane region" description="Helical" evidence="2">
    <location>
        <begin position="68"/>
        <end position="87"/>
    </location>
</feature>
<comment type="function">
    <text evidence="2">Involved in inositol deacylation of GPI-anchored proteins which plays important roles in the quality control and ER-associated degradation of GPI-anchored proteins.</text>
</comment>
<dbReference type="EMBL" id="SPRO01000024">
    <property type="protein sequence ID" value="TIC29828.1"/>
    <property type="molecule type" value="Genomic_DNA"/>
</dbReference>
<dbReference type="GO" id="GO:0005739">
    <property type="term" value="C:mitochondrion"/>
    <property type="evidence" value="ECO:0007669"/>
    <property type="project" value="TreeGrafter"/>
</dbReference>
<dbReference type="InterPro" id="IPR052402">
    <property type="entry name" value="ADCK_kinase"/>
</dbReference>
<accession>A0A4T0QZT5</accession>
<feature type="domain" description="GPI inositol-deacylase PGAP1-like alpha/beta" evidence="4">
    <location>
        <begin position="634"/>
        <end position="849"/>
    </location>
</feature>
<dbReference type="PANTHER" id="PTHR45890">
    <property type="entry name" value="AARF DOMAIN CONTAINING KINASE 2 (PREDICTED)"/>
    <property type="match status" value="1"/>
</dbReference>
<dbReference type="CDD" id="cd13971">
    <property type="entry name" value="ADCK2-like"/>
    <property type="match status" value="1"/>
</dbReference>
<dbReference type="InterPro" id="IPR004147">
    <property type="entry name" value="ABC1_dom"/>
</dbReference>
<dbReference type="Pfam" id="PF03109">
    <property type="entry name" value="ABC1"/>
    <property type="match status" value="2"/>
</dbReference>
<feature type="domain" description="ABC1 atypical kinase-like" evidence="3">
    <location>
        <begin position="228"/>
        <end position="378"/>
    </location>
</feature>
<dbReference type="EC" id="3.1.-.-" evidence="2"/>
<comment type="similarity">
    <text evidence="2">Belongs to the GPI inositol-deacylase family.</text>
</comment>
<sequence length="1292" mass="144647">MTFGRLRYGLGRRYLLYSLPVATLPIAYHTLPKRQSSQRIYKPDTATPIKRSPLKIYILEPILTLRRLIWLCVLFVPVFASLPLLWINSTLWYRILTKQMSKAGPTFIKLGQWAASRTDLFSPDLCHILGRLHSAAHPHSIRHTRRVLTSTYSDAESLDDIFEEFDDKPIGCGAIAQVYKGKLREEFIPDDWRVAHRHEDDSWIVTFITNVLNNYQNQQDTTQELITSSRHVAVKVIHPHVTELIERDLAILHCGASVLSLFPGIKWLSLPEEVAVFGELMQSQLNLSVEASNLGRFEDNFRERRGAASFPKPVFALSAKDVLVEEFEDALPLKTFLKFGGGGFEERIAGLGLDAFLNMLLIDNFAHADLHPGNIYIKFYKPTSIDLLKNVLSSLISRPRSTTDLTTNEASQEVMNALLPLAKQINKHGDDEEAVQQWTMKLRQLNEDGFQPEIVFLDTGLITELDDKNRNNFLELFQAVSHFDGYRVGQLMIERSRCPELAKDKETFALKMQHIVLGVKSKTFSLAKIRLSEVLSQVLSSVRDHHVKMEADFVNTVLSILLLEGIGRQLDPNMDLFKAAIPILRQLGKKVGTSGSYAQVDKGNLGAMLKNGVYEAGLYTPQDRAWNLNNDISPNGVPVLFIPGNAGSYKQGRSIAAELAKQYYSSYGIPNSYLESQAGAPPDFWTVDTNEELSAFHAGTIRRQAEYILAAIDYILNQYTHQNQPPESIIVVAHSMGGIVVNELFNLPEYRTGLVDLVISLSTPHAMPPTPFSRNMASLYDQRYNASVNIAVSGGSADSLLPADVTYAPIGHNSLSILSTSIPGVWAPISHQAIVWCDQLRRKLARAVLLSIDSNKSTKLKPKESVLNIWQKSLTGIVYENTLNDTFDVDINASMSSGTFTAVNITRNSAAWSLGKPPPKWVTGDVAPTIRLLTDISPEPAYKEFEEGEPPITILGCKNVRPLHSCRHLSIKDSAVMPYLPRDEKWLPVRHGADEEQSLYMLDADSDTLRDDESVVVLKTNNNRKGSWMTSQFAPTNEETRVDASFARLLFSSVPLISQTSGMLALRRNYRVVNAPATSLLVYKIEAEQSPCVSTQFNKKELFQPLLKHVVESTKGLELTYHPSLNGKIMLESHLSHSPYLTSGRASNDAGLSLEIFADTFNTESCFPFQKLTIGVDILASIAKWGTRYRSALIGFALGIWCVAFRRQLKALDSSGTSENFIKSLTMVFRREMIVFSFVLVISILVSSSYSSLTLYFIGLHDIRLWFIAPLLLLASYGLLEYAFHNLQAREK</sequence>
<protein>
    <recommendedName>
        <fullName evidence="2">GPI inositol-deacylase</fullName>
        <ecNumber evidence="2">3.1.-.-</ecNumber>
    </recommendedName>
</protein>
<dbReference type="GO" id="GO:0015031">
    <property type="term" value="P:protein transport"/>
    <property type="evidence" value="ECO:0007669"/>
    <property type="project" value="UniProtKB-KW"/>
</dbReference>
<keyword evidence="2" id="KW-0653">Protein transport</keyword>
<dbReference type="InterPro" id="IPR029058">
    <property type="entry name" value="AB_hydrolase_fold"/>
</dbReference>
<keyword evidence="2" id="KW-0378">Hydrolase</keyword>
<dbReference type="Gene3D" id="3.40.50.1820">
    <property type="entry name" value="alpha/beta hydrolase"/>
    <property type="match status" value="1"/>
</dbReference>
<evidence type="ECO:0000256" key="2">
    <source>
        <dbReference type="RuleBase" id="RU365011"/>
    </source>
</evidence>
<dbReference type="InterPro" id="IPR012908">
    <property type="entry name" value="PGAP1-ab_dom-like"/>
</dbReference>
<reference evidence="5 6" key="1">
    <citation type="submission" date="2019-03" db="EMBL/GenBank/DDBJ databases">
        <title>Sequencing 25 genomes of Wallemia mellicola.</title>
        <authorList>
            <person name="Gostincar C."/>
        </authorList>
    </citation>
    <scope>NUCLEOTIDE SEQUENCE [LARGE SCALE GENOMIC DNA]</scope>
    <source>
        <strain evidence="5 6">EXF-8738</strain>
    </source>
</reference>
<name>A0A4T0QZT5_9BASI</name>
<evidence type="ECO:0000259" key="3">
    <source>
        <dbReference type="Pfam" id="PF03109"/>
    </source>
</evidence>
<gene>
    <name evidence="5" type="ORF">E3Q10_02425</name>
</gene>
<dbReference type="Proteomes" id="UP000305647">
    <property type="component" value="Unassembled WGS sequence"/>
</dbReference>
<comment type="similarity">
    <text evidence="1">Belongs to the protein kinase superfamily. ADCK protein kinase family.</text>
</comment>
<evidence type="ECO:0000313" key="5">
    <source>
        <dbReference type="EMBL" id="TIC29828.1"/>
    </source>
</evidence>
<feature type="transmembrane region" description="Helical" evidence="2">
    <location>
        <begin position="1265"/>
        <end position="1284"/>
    </location>
</feature>
<evidence type="ECO:0000259" key="4">
    <source>
        <dbReference type="Pfam" id="PF07819"/>
    </source>
</evidence>
<keyword evidence="2" id="KW-0472">Membrane</keyword>
<comment type="subcellular location">
    <subcellularLocation>
        <location evidence="2">Endoplasmic reticulum membrane</location>
    </subcellularLocation>
</comment>
<evidence type="ECO:0000313" key="6">
    <source>
        <dbReference type="Proteomes" id="UP000305647"/>
    </source>
</evidence>
<dbReference type="SUPFAM" id="SSF53474">
    <property type="entry name" value="alpha/beta-Hydrolases"/>
    <property type="match status" value="1"/>
</dbReference>
<dbReference type="GO" id="GO:0005789">
    <property type="term" value="C:endoplasmic reticulum membrane"/>
    <property type="evidence" value="ECO:0007669"/>
    <property type="project" value="UniProtKB-SubCell"/>
</dbReference>
<keyword evidence="2" id="KW-0812">Transmembrane</keyword>
<dbReference type="SUPFAM" id="SSF56112">
    <property type="entry name" value="Protein kinase-like (PK-like)"/>
    <property type="match status" value="1"/>
</dbReference>
<keyword evidence="2" id="KW-0813">Transport</keyword>
<dbReference type="PANTHER" id="PTHR45890:SF1">
    <property type="entry name" value="AARF DOMAIN CONTAINING KINASE 2"/>
    <property type="match status" value="1"/>
</dbReference>
<dbReference type="GO" id="GO:0016788">
    <property type="term" value="F:hydrolase activity, acting on ester bonds"/>
    <property type="evidence" value="ECO:0007669"/>
    <property type="project" value="InterPro"/>
</dbReference>
<keyword evidence="2" id="KW-0256">Endoplasmic reticulum</keyword>
<dbReference type="InterPro" id="IPR011009">
    <property type="entry name" value="Kinase-like_dom_sf"/>
</dbReference>
<feature type="domain" description="ABC1 atypical kinase-like" evidence="3">
    <location>
        <begin position="131"/>
        <end position="184"/>
    </location>
</feature>
<feature type="transmembrane region" description="Helical" evidence="2">
    <location>
        <begin position="1233"/>
        <end position="1259"/>
    </location>
</feature>
<feature type="transmembrane region" description="Helical" evidence="2">
    <location>
        <begin position="1189"/>
        <end position="1205"/>
    </location>
</feature>
<dbReference type="Pfam" id="PF07819">
    <property type="entry name" value="PGAP1"/>
    <property type="match status" value="1"/>
</dbReference>
<dbReference type="InterPro" id="IPR044095">
    <property type="entry name" value="ADCK2_dom"/>
</dbReference>
<feature type="transmembrane region" description="Helical" evidence="2">
    <location>
        <begin position="14"/>
        <end position="31"/>
    </location>
</feature>
<proteinExistence type="inferred from homology"/>
<keyword evidence="2" id="KW-1133">Transmembrane helix</keyword>
<organism evidence="5 6">
    <name type="scientific">Wallemia mellicola</name>
    <dbReference type="NCBI Taxonomy" id="1708541"/>
    <lineage>
        <taxon>Eukaryota</taxon>
        <taxon>Fungi</taxon>
        <taxon>Dikarya</taxon>
        <taxon>Basidiomycota</taxon>
        <taxon>Wallemiomycotina</taxon>
        <taxon>Wallemiomycetes</taxon>
        <taxon>Wallemiales</taxon>
        <taxon>Wallemiaceae</taxon>
        <taxon>Wallemia</taxon>
    </lineage>
</organism>
<evidence type="ECO:0000256" key="1">
    <source>
        <dbReference type="ARBA" id="ARBA00009670"/>
    </source>
</evidence>